<dbReference type="CDD" id="cd00082">
    <property type="entry name" value="HisKA"/>
    <property type="match status" value="1"/>
</dbReference>
<dbReference type="STRING" id="1268072.PSAB_02730"/>
<evidence type="ECO:0000313" key="11">
    <source>
        <dbReference type="EMBL" id="AHV95482.1"/>
    </source>
</evidence>
<feature type="transmembrane region" description="Helical" evidence="9">
    <location>
        <begin position="12"/>
        <end position="28"/>
    </location>
</feature>
<dbReference type="GO" id="GO:0005524">
    <property type="term" value="F:ATP binding"/>
    <property type="evidence" value="ECO:0007669"/>
    <property type="project" value="UniProtKB-KW"/>
</dbReference>
<proteinExistence type="predicted"/>
<evidence type="ECO:0000256" key="9">
    <source>
        <dbReference type="SAM" id="Phobius"/>
    </source>
</evidence>
<dbReference type="InterPro" id="IPR036890">
    <property type="entry name" value="HATPase_C_sf"/>
</dbReference>
<reference evidence="11 12" key="1">
    <citation type="journal article" date="2014" name="PLoS Genet.">
        <title>Comparative Genomic Analysis of N2-Fixing and Non-N2-Fixing Paenibacillus spp.: Organization, Evolution and Expression of the Nitrogen Fixation Genes.</title>
        <authorList>
            <person name="Xie J.B."/>
            <person name="Du Z."/>
            <person name="Bai L."/>
            <person name="Tian C."/>
            <person name="Zhang Y."/>
            <person name="Xie J.Y."/>
            <person name="Wang T."/>
            <person name="Liu X."/>
            <person name="Chen X."/>
            <person name="Cheng Q."/>
            <person name="Chen S."/>
            <person name="Li J."/>
        </authorList>
    </citation>
    <scope>NUCLEOTIDE SEQUENCE [LARGE SCALE GENOMIC DNA]</scope>
    <source>
        <strain evidence="11 12">T27</strain>
    </source>
</reference>
<gene>
    <name evidence="11" type="ORF">PSAB_02730</name>
</gene>
<feature type="transmembrane region" description="Helical" evidence="9">
    <location>
        <begin position="143"/>
        <end position="163"/>
    </location>
</feature>
<dbReference type="PANTHER" id="PTHR43065">
    <property type="entry name" value="SENSOR HISTIDINE KINASE"/>
    <property type="match status" value="1"/>
</dbReference>
<protein>
    <recommendedName>
        <fullName evidence="2">histidine kinase</fullName>
        <ecNumber evidence="2">2.7.13.3</ecNumber>
    </recommendedName>
</protein>
<dbReference type="PROSITE" id="PS50109">
    <property type="entry name" value="HIS_KIN"/>
    <property type="match status" value="1"/>
</dbReference>
<dbReference type="PANTHER" id="PTHR43065:SF46">
    <property type="entry name" value="C4-DICARBOXYLATE TRANSPORT SENSOR PROTEIN DCTB"/>
    <property type="match status" value="1"/>
</dbReference>
<dbReference type="Pfam" id="PF00512">
    <property type="entry name" value="HisKA"/>
    <property type="match status" value="1"/>
</dbReference>
<dbReference type="InterPro" id="IPR003594">
    <property type="entry name" value="HATPase_dom"/>
</dbReference>
<evidence type="ECO:0000256" key="2">
    <source>
        <dbReference type="ARBA" id="ARBA00012438"/>
    </source>
</evidence>
<keyword evidence="9" id="KW-0812">Transmembrane</keyword>
<keyword evidence="7" id="KW-0067">ATP-binding</keyword>
<dbReference type="SUPFAM" id="SSF55874">
    <property type="entry name" value="ATPase domain of HSP90 chaperone/DNA topoisomerase II/histidine kinase"/>
    <property type="match status" value="1"/>
</dbReference>
<name>X4ZDB0_9BACL</name>
<keyword evidence="3" id="KW-0597">Phosphoprotein</keyword>
<keyword evidence="4" id="KW-0808">Transferase</keyword>
<comment type="catalytic activity">
    <reaction evidence="1">
        <text>ATP + protein L-histidine = ADP + protein N-phospho-L-histidine.</text>
        <dbReference type="EC" id="2.7.13.3"/>
    </reaction>
</comment>
<evidence type="ECO:0000256" key="3">
    <source>
        <dbReference type="ARBA" id="ARBA00022553"/>
    </source>
</evidence>
<feature type="transmembrane region" description="Helical" evidence="9">
    <location>
        <begin position="89"/>
        <end position="108"/>
    </location>
</feature>
<dbReference type="eggNOG" id="COG3852">
    <property type="taxonomic scope" value="Bacteria"/>
</dbReference>
<dbReference type="Pfam" id="PF02518">
    <property type="entry name" value="HATPase_c"/>
    <property type="match status" value="1"/>
</dbReference>
<evidence type="ECO:0000259" key="10">
    <source>
        <dbReference type="PROSITE" id="PS50109"/>
    </source>
</evidence>
<organism evidence="11 12">
    <name type="scientific">Paenibacillus sabinae T27</name>
    <dbReference type="NCBI Taxonomy" id="1268072"/>
    <lineage>
        <taxon>Bacteria</taxon>
        <taxon>Bacillati</taxon>
        <taxon>Bacillota</taxon>
        <taxon>Bacilli</taxon>
        <taxon>Bacillales</taxon>
        <taxon>Paenibacillaceae</taxon>
        <taxon>Paenibacillus</taxon>
    </lineage>
</organism>
<accession>X4ZDB0</accession>
<sequence length="575" mass="64765">MVITITTAIKDIILQIAAASSFLLLFQWRLNQSHPARRNLKFPDDHTFLALCCALSLILCSVLSGSLFGIINLNWAVVPAFIGMLYGSLRSRIFLGVLLLACTIVFHYPFTPLHILLDSNILIFPLVFSLAKRFKQGTDLEKISIMWGLLASCTLFRVLTPLLDGKSYSVLRPNEIALILCMLFFRFLFGGFMIYWLESALDKLEVEERIAHMSERFRWETDNLQQITNMVPLSIFSIDDNYKITSINDTMMKKLQTRLPNIKRSDVLFLPVFDLIHKLKLNEDKELDRLLEIIVLKQRFMEKVNCLGRVLHILAAPLVPQEPGQIGGMVLVIQDVTEEEMIRSELDHVERLTLVGQMAAGITHEIRNPMAVVRGFLQLMREKSTPDMDSYYQIVMDELDRANSIITDFLSLAQSGISSKEDSNLHDVIEELAPLLWADANLRGQIVELKLCDSLPVLRLNVKEIKQLVLNLGRNAMEAMEAKGVLTLETRCESGKVELLVRDTGSGMSETELEKMFVPFFTTKDQGTGLGLPLCLSIVERHGGAISVDSCAGSGTVFIVSFPYETKEKATYAEA</sequence>
<evidence type="ECO:0000256" key="4">
    <source>
        <dbReference type="ARBA" id="ARBA00022679"/>
    </source>
</evidence>
<feature type="transmembrane region" description="Helical" evidence="9">
    <location>
        <begin position="48"/>
        <end position="77"/>
    </location>
</feature>
<evidence type="ECO:0000256" key="6">
    <source>
        <dbReference type="ARBA" id="ARBA00022777"/>
    </source>
</evidence>
<dbReference type="KEGG" id="psab:PSAB_02730"/>
<evidence type="ECO:0000256" key="1">
    <source>
        <dbReference type="ARBA" id="ARBA00000085"/>
    </source>
</evidence>
<dbReference type="SMART" id="SM00387">
    <property type="entry name" value="HATPase_c"/>
    <property type="match status" value="1"/>
</dbReference>
<dbReference type="PRINTS" id="PR00344">
    <property type="entry name" value="BCTRLSENSOR"/>
</dbReference>
<keyword evidence="5" id="KW-0547">Nucleotide-binding</keyword>
<evidence type="ECO:0000256" key="5">
    <source>
        <dbReference type="ARBA" id="ARBA00022741"/>
    </source>
</evidence>
<keyword evidence="12" id="KW-1185">Reference proteome</keyword>
<dbReference type="GO" id="GO:0000155">
    <property type="term" value="F:phosphorelay sensor kinase activity"/>
    <property type="evidence" value="ECO:0007669"/>
    <property type="project" value="InterPro"/>
</dbReference>
<dbReference type="InterPro" id="IPR004358">
    <property type="entry name" value="Sig_transdc_His_kin-like_C"/>
</dbReference>
<keyword evidence="8" id="KW-0902">Two-component regulatory system</keyword>
<keyword evidence="9" id="KW-0472">Membrane</keyword>
<dbReference type="Proteomes" id="UP000019772">
    <property type="component" value="Chromosome"/>
</dbReference>
<dbReference type="Gene3D" id="3.30.565.10">
    <property type="entry name" value="Histidine kinase-like ATPase, C-terminal domain"/>
    <property type="match status" value="1"/>
</dbReference>
<keyword evidence="6 11" id="KW-0418">Kinase</keyword>
<dbReference type="Gene3D" id="1.10.287.130">
    <property type="match status" value="1"/>
</dbReference>
<dbReference type="AlphaFoldDB" id="X4ZDB0"/>
<dbReference type="InterPro" id="IPR036097">
    <property type="entry name" value="HisK_dim/P_sf"/>
</dbReference>
<feature type="transmembrane region" description="Helical" evidence="9">
    <location>
        <begin position="114"/>
        <end position="131"/>
    </location>
</feature>
<dbReference type="SUPFAM" id="SSF47384">
    <property type="entry name" value="Homodimeric domain of signal transducing histidine kinase"/>
    <property type="match status" value="1"/>
</dbReference>
<dbReference type="EMBL" id="CP004078">
    <property type="protein sequence ID" value="AHV95482.1"/>
    <property type="molecule type" value="Genomic_DNA"/>
</dbReference>
<dbReference type="Gene3D" id="3.30.450.20">
    <property type="entry name" value="PAS domain"/>
    <property type="match status" value="1"/>
</dbReference>
<evidence type="ECO:0000256" key="8">
    <source>
        <dbReference type="ARBA" id="ARBA00023012"/>
    </source>
</evidence>
<evidence type="ECO:0000313" key="12">
    <source>
        <dbReference type="Proteomes" id="UP000019772"/>
    </source>
</evidence>
<feature type="transmembrane region" description="Helical" evidence="9">
    <location>
        <begin position="175"/>
        <end position="197"/>
    </location>
</feature>
<feature type="domain" description="Histidine kinase" evidence="10">
    <location>
        <begin position="361"/>
        <end position="566"/>
    </location>
</feature>
<keyword evidence="9" id="KW-1133">Transmembrane helix</keyword>
<dbReference type="InterPro" id="IPR003661">
    <property type="entry name" value="HisK_dim/P_dom"/>
</dbReference>
<evidence type="ECO:0000256" key="7">
    <source>
        <dbReference type="ARBA" id="ARBA00022840"/>
    </source>
</evidence>
<dbReference type="EC" id="2.7.13.3" evidence="2"/>
<dbReference type="SMART" id="SM00388">
    <property type="entry name" value="HisKA"/>
    <property type="match status" value="1"/>
</dbReference>
<dbReference type="RefSeq" id="WP_025333074.1">
    <property type="nucleotide sequence ID" value="NZ_CP004078.1"/>
</dbReference>
<dbReference type="HOGENOM" id="CLU_000445_89_1_9"/>
<dbReference type="InterPro" id="IPR005467">
    <property type="entry name" value="His_kinase_dom"/>
</dbReference>
<dbReference type="PATRIC" id="fig|1268072.3.peg.572"/>